<dbReference type="AlphaFoldDB" id="A0A6J4TGP4"/>
<protein>
    <submittedName>
        <fullName evidence="1">Uncharacterized protein</fullName>
    </submittedName>
</protein>
<reference evidence="1" key="1">
    <citation type="submission" date="2020-02" db="EMBL/GenBank/DDBJ databases">
        <authorList>
            <person name="Meier V. D."/>
        </authorList>
    </citation>
    <scope>NUCLEOTIDE SEQUENCE</scope>
    <source>
        <strain evidence="1">AVDCRST_MAG67</strain>
    </source>
</reference>
<gene>
    <name evidence="1" type="ORF">AVDCRST_MAG67-3445</name>
</gene>
<sequence>MTSGIEPISPATPSDVGITSSKSHLERLVDSLLFEGYALYPYTPGATKNATPTPFGIVYPADYAKHQSHAFDRMQMQGVVTSADAVVTGEVRFLQPSGEQHQAVERRVQLGAAPSTVKFEFGDLEGKAELIVERLPDGHGRVTLQVENITPLTDEEQTADRKEALLKSMLSTHLLARVMGAEKFISPLERGDDGVAGCCQVNTWPVLATPQDDALLAPTILLPEHPEIAPESVNDFFDGTEIEEALVLHIQALSDQEREEIAAQDPKVREMLARADATTPQQLMDLHGRVRIEDPPGERDVTFNGVRYRRGDKVILHPPQNADVYDKMLDGRSATIHRLFLRVDDRLHIGVTVDDDPMQEILGESGRFLFFFAEEVEVLT</sequence>
<name>A0A6J4TGP4_9ACTN</name>
<accession>A0A6J4TGP4</accession>
<organism evidence="1">
    <name type="scientific">uncultured Solirubrobacteraceae bacterium</name>
    <dbReference type="NCBI Taxonomy" id="1162706"/>
    <lineage>
        <taxon>Bacteria</taxon>
        <taxon>Bacillati</taxon>
        <taxon>Actinomycetota</taxon>
        <taxon>Thermoleophilia</taxon>
        <taxon>Solirubrobacterales</taxon>
        <taxon>Solirubrobacteraceae</taxon>
        <taxon>environmental samples</taxon>
    </lineage>
</organism>
<evidence type="ECO:0000313" key="1">
    <source>
        <dbReference type="EMBL" id="CAA9522145.1"/>
    </source>
</evidence>
<dbReference type="EMBL" id="CADCVQ010000147">
    <property type="protein sequence ID" value="CAA9522145.1"/>
    <property type="molecule type" value="Genomic_DNA"/>
</dbReference>
<proteinExistence type="predicted"/>